<gene>
    <name evidence="1" type="ORF">WBAD_1262</name>
</gene>
<name>A0A3B0IZX8_9RICK</name>
<evidence type="ECO:0000313" key="1">
    <source>
        <dbReference type="EMBL" id="SPP33576.1"/>
    </source>
</evidence>
<organism evidence="1">
    <name type="scientific">Wolbachia endosymbiont of Aleurodicus dispersus</name>
    <dbReference type="NCBI Taxonomy" id="1288877"/>
    <lineage>
        <taxon>Bacteria</taxon>
        <taxon>Pseudomonadati</taxon>
        <taxon>Pseudomonadota</taxon>
        <taxon>Alphaproteobacteria</taxon>
        <taxon>Rickettsiales</taxon>
        <taxon>Anaplasmataceae</taxon>
        <taxon>Wolbachieae</taxon>
        <taxon>Wolbachia</taxon>
    </lineage>
</organism>
<protein>
    <submittedName>
        <fullName evidence="1">Uncharacterized protein</fullName>
    </submittedName>
</protein>
<dbReference type="EMBL" id="OUNE01000225">
    <property type="protein sequence ID" value="SPP33576.1"/>
    <property type="molecule type" value="Genomic_DNA"/>
</dbReference>
<dbReference type="AlphaFoldDB" id="A0A3B0IZX8"/>
<proteinExistence type="predicted"/>
<accession>A0A3B0IZX8</accession>
<sequence>MNDVLKGHQDYMDELYDKIDELKTGTTGGEDIDGWEALTHPDIL</sequence>
<reference evidence="1" key="1">
    <citation type="submission" date="2018-04" db="EMBL/GenBank/DDBJ databases">
        <authorList>
            <person name="Go L.Y."/>
            <person name="Mitchell J.A."/>
        </authorList>
    </citation>
    <scope>NUCLEOTIDE SEQUENCE</scope>
    <source>
        <strain evidence="1">WBAD</strain>
    </source>
</reference>